<name>A0A558GZW7_PAENT</name>
<gene>
    <name evidence="2" type="ORF">FQP90_12400</name>
</gene>
<organism evidence="2 3">
    <name type="scientific">Paenarthrobacter nitroguajacolicus</name>
    <name type="common">Arthrobacter nitroguajacolicus</name>
    <dbReference type="NCBI Taxonomy" id="211146"/>
    <lineage>
        <taxon>Bacteria</taxon>
        <taxon>Bacillati</taxon>
        <taxon>Actinomycetota</taxon>
        <taxon>Actinomycetes</taxon>
        <taxon>Micrococcales</taxon>
        <taxon>Micrococcaceae</taxon>
        <taxon>Paenarthrobacter</taxon>
    </lineage>
</organism>
<keyword evidence="2" id="KW-0808">Transferase</keyword>
<reference evidence="2 3" key="1">
    <citation type="submission" date="2019-07" db="EMBL/GenBank/DDBJ databases">
        <title>Diversity of Bacteria from Kongsfjorden, Arctic.</title>
        <authorList>
            <person name="Yu Y."/>
        </authorList>
    </citation>
    <scope>NUCLEOTIDE SEQUENCE [LARGE SCALE GENOMIC DNA]</scope>
    <source>
        <strain evidence="2 3">SM1928</strain>
    </source>
</reference>
<proteinExistence type="predicted"/>
<feature type="region of interest" description="Disordered" evidence="1">
    <location>
        <begin position="83"/>
        <end position="117"/>
    </location>
</feature>
<comment type="caution">
    <text evidence="2">The sequence shown here is derived from an EMBL/GenBank/DDBJ whole genome shotgun (WGS) entry which is preliminary data.</text>
</comment>
<dbReference type="RefSeq" id="WP_144650753.1">
    <property type="nucleotide sequence ID" value="NZ_VNFK01000008.1"/>
</dbReference>
<evidence type="ECO:0000313" key="3">
    <source>
        <dbReference type="Proteomes" id="UP000316500"/>
    </source>
</evidence>
<protein>
    <submittedName>
        <fullName evidence="2">Histidine kinase</fullName>
    </submittedName>
</protein>
<dbReference type="GO" id="GO:0016301">
    <property type="term" value="F:kinase activity"/>
    <property type="evidence" value="ECO:0007669"/>
    <property type="project" value="UniProtKB-KW"/>
</dbReference>
<dbReference type="GO" id="GO:0006355">
    <property type="term" value="P:regulation of DNA-templated transcription"/>
    <property type="evidence" value="ECO:0007669"/>
    <property type="project" value="InterPro"/>
</dbReference>
<feature type="region of interest" description="Disordered" evidence="1">
    <location>
        <begin position="147"/>
        <end position="169"/>
    </location>
</feature>
<dbReference type="SUPFAM" id="SSF47598">
    <property type="entry name" value="Ribbon-helix-helix"/>
    <property type="match status" value="1"/>
</dbReference>
<evidence type="ECO:0000256" key="1">
    <source>
        <dbReference type="SAM" id="MobiDB-lite"/>
    </source>
</evidence>
<dbReference type="EMBL" id="VNFK01000008">
    <property type="protein sequence ID" value="TVU62430.1"/>
    <property type="molecule type" value="Genomic_DNA"/>
</dbReference>
<dbReference type="InterPro" id="IPR013321">
    <property type="entry name" value="Arc_rbn_hlx_hlx"/>
</dbReference>
<sequence>MQLNPYVTAVQRQLDTAAEAGGPEARALSERLTAALESTIRLVLLEALSDAANEITLELAPGSVEVRLRGREPEFVVSNPATANDFEAMTEQPRQPTPTAEDLDGTSTSRTTLRLPDHLKQQVEDAAGKAGLSVNSWLIRAVADALNGRPAQRKERHEPGEQNFTGWAR</sequence>
<keyword evidence="2" id="KW-0418">Kinase</keyword>
<dbReference type="InterPro" id="IPR010985">
    <property type="entry name" value="Ribbon_hlx_hlx"/>
</dbReference>
<dbReference type="Proteomes" id="UP000316500">
    <property type="component" value="Unassembled WGS sequence"/>
</dbReference>
<dbReference type="OrthoDB" id="5193907at2"/>
<evidence type="ECO:0000313" key="2">
    <source>
        <dbReference type="EMBL" id="TVU62430.1"/>
    </source>
</evidence>
<accession>A0A558GZW7</accession>
<dbReference type="AlphaFoldDB" id="A0A558GZW7"/>
<dbReference type="Gene3D" id="1.10.1220.10">
    <property type="entry name" value="Met repressor-like"/>
    <property type="match status" value="1"/>
</dbReference>